<reference evidence="1 2" key="1">
    <citation type="submission" date="2017-06" db="EMBL/GenBank/DDBJ databases">
        <title>Genome sequencing of cyanobaciteial culture collection at National Institute for Environmental Studies (NIES).</title>
        <authorList>
            <person name="Hirose Y."/>
            <person name="Shimura Y."/>
            <person name="Fujisawa T."/>
            <person name="Nakamura Y."/>
            <person name="Kawachi M."/>
        </authorList>
    </citation>
    <scope>NUCLEOTIDE SEQUENCE [LARGE SCALE GENOMIC DNA]</scope>
    <source>
        <strain evidence="1 2">NIES-2135</strain>
        <plasmid evidence="2">Plasmid Plasmid2 dna</plasmid>
    </source>
</reference>
<protein>
    <submittedName>
        <fullName evidence="1">Uncharacterized protein</fullName>
    </submittedName>
</protein>
<name>A0A1Z4JSN5_LEPBY</name>
<evidence type="ECO:0000313" key="2">
    <source>
        <dbReference type="Proteomes" id="UP000217895"/>
    </source>
</evidence>
<sequence>MINELKILEELGFYAYEDPNLVPIIQALQIKNNSLWLIDGRYEQLEMQLPLVDNELMENIDSALYLYQPLPVQRCFSIDREDLYEYPPTIFENQYLNSSLKKCDVNVDEVDEYEDSHGNVHLITNLGDFLICPGKFRSSCTGTFQKWQVVISKSLAMLNELLSRIDSSERFYVLHEEDQERITIVLLNPALFDFLRATKKSEQRHLPQPIKEYFKNLSS</sequence>
<keyword evidence="1" id="KW-0614">Plasmid</keyword>
<keyword evidence="2" id="KW-1185">Reference proteome</keyword>
<dbReference type="AlphaFoldDB" id="A0A1Z4JSN5"/>
<geneLocation type="plasmid" evidence="1">
    <name>plasmid2</name>
</geneLocation>
<gene>
    <name evidence="1" type="ORF">NIES2135_66260</name>
</gene>
<dbReference type="Proteomes" id="UP000217895">
    <property type="component" value="Plasmid Plasmid2 dna"/>
</dbReference>
<accession>A0A1Z4JSN5</accession>
<organism evidence="1 2">
    <name type="scientific">Leptolyngbya boryana NIES-2135</name>
    <dbReference type="NCBI Taxonomy" id="1973484"/>
    <lineage>
        <taxon>Bacteria</taxon>
        <taxon>Bacillati</taxon>
        <taxon>Cyanobacteriota</taxon>
        <taxon>Cyanophyceae</taxon>
        <taxon>Leptolyngbyales</taxon>
        <taxon>Leptolyngbyaceae</taxon>
        <taxon>Leptolyngbya group</taxon>
        <taxon>Leptolyngbya</taxon>
    </lineage>
</organism>
<evidence type="ECO:0000313" key="1">
    <source>
        <dbReference type="EMBL" id="BAY59749.1"/>
    </source>
</evidence>
<proteinExistence type="predicted"/>
<dbReference type="EMBL" id="AP018205">
    <property type="protein sequence ID" value="BAY59749.1"/>
    <property type="molecule type" value="Genomic_DNA"/>
</dbReference>